<reference evidence="3" key="2">
    <citation type="journal article" date="2022" name="Microb. Genom.">
        <title>A chromosome-scale genome assembly of the tomato pathogen Cladosporium fulvum reveals a compartmentalized genome architecture and the presence of a dispensable chromosome.</title>
        <authorList>
            <person name="Zaccaron A.Z."/>
            <person name="Chen L.H."/>
            <person name="Samaras A."/>
            <person name="Stergiopoulos I."/>
        </authorList>
    </citation>
    <scope>NUCLEOTIDE SEQUENCE</scope>
    <source>
        <strain evidence="3">Race5_Kim</strain>
    </source>
</reference>
<feature type="signal peptide" evidence="2">
    <location>
        <begin position="1"/>
        <end position="18"/>
    </location>
</feature>
<feature type="chain" id="PRO_5040504920" evidence="2">
    <location>
        <begin position="19"/>
        <end position="140"/>
    </location>
</feature>
<keyword evidence="4" id="KW-1185">Reference proteome</keyword>
<organism evidence="3 4">
    <name type="scientific">Passalora fulva</name>
    <name type="common">Tomato leaf mold</name>
    <name type="synonym">Cladosporium fulvum</name>
    <dbReference type="NCBI Taxonomy" id="5499"/>
    <lineage>
        <taxon>Eukaryota</taxon>
        <taxon>Fungi</taxon>
        <taxon>Dikarya</taxon>
        <taxon>Ascomycota</taxon>
        <taxon>Pezizomycotina</taxon>
        <taxon>Dothideomycetes</taxon>
        <taxon>Dothideomycetidae</taxon>
        <taxon>Mycosphaerellales</taxon>
        <taxon>Mycosphaerellaceae</taxon>
        <taxon>Fulvia</taxon>
    </lineage>
</organism>
<dbReference type="RefSeq" id="XP_047765263.1">
    <property type="nucleotide sequence ID" value="XM_047910214.1"/>
</dbReference>
<gene>
    <name evidence="3" type="ORF">CLAFUR5_11066</name>
</gene>
<protein>
    <submittedName>
        <fullName evidence="3">Uncharacterized protein</fullName>
    </submittedName>
</protein>
<name>A0A9Q8PEE7_PASFU</name>
<feature type="region of interest" description="Disordered" evidence="1">
    <location>
        <begin position="36"/>
        <end position="126"/>
    </location>
</feature>
<feature type="compositionally biased region" description="Basic and acidic residues" evidence="1">
    <location>
        <begin position="94"/>
        <end position="119"/>
    </location>
</feature>
<accession>A0A9Q8PEE7</accession>
<dbReference type="KEGG" id="ffu:CLAFUR5_11066"/>
<evidence type="ECO:0000313" key="4">
    <source>
        <dbReference type="Proteomes" id="UP000756132"/>
    </source>
</evidence>
<proteinExistence type="predicted"/>
<dbReference type="GeneID" id="71990944"/>
<dbReference type="AlphaFoldDB" id="A0A9Q8PEE7"/>
<dbReference type="EMBL" id="CP090170">
    <property type="protein sequence ID" value="UJO20897.1"/>
    <property type="molecule type" value="Genomic_DNA"/>
</dbReference>
<evidence type="ECO:0000313" key="3">
    <source>
        <dbReference type="EMBL" id="UJO20897.1"/>
    </source>
</evidence>
<evidence type="ECO:0000256" key="2">
    <source>
        <dbReference type="SAM" id="SignalP"/>
    </source>
</evidence>
<sequence length="140" mass="16013">MQLKSILVGLIGLNAISAIALPAPEAAPNAIANADAAPAPAAVSDPNAILDKRAEQDGDNWGPQDLTFADDDYNRRNPNRGFPRNRNRFNNRYDYPRRRFPNDNDRRRRFGEGPRDARLRPFGPGGRYYQNDDRFDDWRW</sequence>
<feature type="compositionally biased region" description="Low complexity" evidence="1">
    <location>
        <begin position="36"/>
        <end position="48"/>
    </location>
</feature>
<dbReference type="Proteomes" id="UP000756132">
    <property type="component" value="Chromosome 8"/>
</dbReference>
<reference evidence="3" key="1">
    <citation type="submission" date="2021-12" db="EMBL/GenBank/DDBJ databases">
        <authorList>
            <person name="Zaccaron A."/>
            <person name="Stergiopoulos I."/>
        </authorList>
    </citation>
    <scope>NUCLEOTIDE SEQUENCE</scope>
    <source>
        <strain evidence="3">Race5_Kim</strain>
    </source>
</reference>
<evidence type="ECO:0000256" key="1">
    <source>
        <dbReference type="SAM" id="MobiDB-lite"/>
    </source>
</evidence>
<keyword evidence="2" id="KW-0732">Signal</keyword>